<evidence type="ECO:0000313" key="3">
    <source>
        <dbReference type="EnsemblMetazoa" id="SCAU003828-PA"/>
    </source>
</evidence>
<protein>
    <recommendedName>
        <fullName evidence="5">Pupal cuticle protein Edg-78E</fullName>
    </recommendedName>
</protein>
<keyword evidence="1" id="KW-0193">Cuticle</keyword>
<evidence type="ECO:0008006" key="5">
    <source>
        <dbReference type="Google" id="ProtNLM"/>
    </source>
</evidence>
<evidence type="ECO:0000256" key="1">
    <source>
        <dbReference type="PROSITE-ProRule" id="PRU00497"/>
    </source>
</evidence>
<dbReference type="GO" id="GO:0062129">
    <property type="term" value="C:chitin-based extracellular matrix"/>
    <property type="evidence" value="ECO:0007669"/>
    <property type="project" value="TreeGrafter"/>
</dbReference>
<dbReference type="EnsemblMetazoa" id="SCAU003828-RA">
    <property type="protein sequence ID" value="SCAU003828-PA"/>
    <property type="gene ID" value="SCAU003828"/>
</dbReference>
<dbReference type="PRINTS" id="PR00947">
    <property type="entry name" value="CUTICLE"/>
</dbReference>
<dbReference type="PROSITE" id="PS51155">
    <property type="entry name" value="CHIT_BIND_RR_2"/>
    <property type="match status" value="1"/>
</dbReference>
<keyword evidence="2" id="KW-0732">Signal</keyword>
<dbReference type="InterPro" id="IPR000618">
    <property type="entry name" value="Insect_cuticle"/>
</dbReference>
<evidence type="ECO:0000256" key="2">
    <source>
        <dbReference type="SAM" id="SignalP"/>
    </source>
</evidence>
<evidence type="ECO:0000313" key="4">
    <source>
        <dbReference type="Proteomes" id="UP000095300"/>
    </source>
</evidence>
<feature type="chain" id="PRO_5009325834" description="Pupal cuticle protein Edg-78E" evidence="2">
    <location>
        <begin position="20"/>
        <end position="122"/>
    </location>
</feature>
<name>A0A1I8P0Y9_STOCA</name>
<dbReference type="VEuPathDB" id="VectorBase:SCAU003828"/>
<dbReference type="InterPro" id="IPR050468">
    <property type="entry name" value="Cuticle_Struct_Prot"/>
</dbReference>
<gene>
    <name evidence="3" type="primary">106091586</name>
</gene>
<dbReference type="STRING" id="35570.A0A1I8P0Y9"/>
<reference evidence="3" key="1">
    <citation type="submission" date="2020-05" db="UniProtKB">
        <authorList>
            <consortium name="EnsemblMetazoa"/>
        </authorList>
    </citation>
    <scope>IDENTIFICATION</scope>
    <source>
        <strain evidence="3">USDA</strain>
    </source>
</reference>
<dbReference type="PANTHER" id="PTHR10380:SF237">
    <property type="entry name" value="CUTICULAR PROTEIN 65AU, ISOFORM A-RELATED"/>
    <property type="match status" value="1"/>
</dbReference>
<sequence length="122" mass="13601">MKKIFVVAVLTTLAIGTFATTDKDVHAEILKFESHIDHNGNYNYVYETSNSITAEEKGTGGKFAKGGYAYYSPEGELIQMAYEVDENGFHPKSEILPTPPPIPAAILRSLEYIRTHPQKDDH</sequence>
<keyword evidence="4" id="KW-1185">Reference proteome</keyword>
<organism evidence="3 4">
    <name type="scientific">Stomoxys calcitrans</name>
    <name type="common">Stable fly</name>
    <name type="synonym">Conops calcitrans</name>
    <dbReference type="NCBI Taxonomy" id="35570"/>
    <lineage>
        <taxon>Eukaryota</taxon>
        <taxon>Metazoa</taxon>
        <taxon>Ecdysozoa</taxon>
        <taxon>Arthropoda</taxon>
        <taxon>Hexapoda</taxon>
        <taxon>Insecta</taxon>
        <taxon>Pterygota</taxon>
        <taxon>Neoptera</taxon>
        <taxon>Endopterygota</taxon>
        <taxon>Diptera</taxon>
        <taxon>Brachycera</taxon>
        <taxon>Muscomorpha</taxon>
        <taxon>Muscoidea</taxon>
        <taxon>Muscidae</taxon>
        <taxon>Stomoxys</taxon>
    </lineage>
</organism>
<dbReference type="Pfam" id="PF00379">
    <property type="entry name" value="Chitin_bind_4"/>
    <property type="match status" value="1"/>
</dbReference>
<feature type="signal peptide" evidence="2">
    <location>
        <begin position="1"/>
        <end position="19"/>
    </location>
</feature>
<dbReference type="Proteomes" id="UP000095300">
    <property type="component" value="Unassembled WGS sequence"/>
</dbReference>
<dbReference type="PANTHER" id="PTHR10380">
    <property type="entry name" value="CUTICLE PROTEIN"/>
    <property type="match status" value="1"/>
</dbReference>
<proteinExistence type="predicted"/>
<dbReference type="OrthoDB" id="6343684at2759"/>
<accession>A0A1I8P0Y9</accession>
<dbReference type="AlphaFoldDB" id="A0A1I8P0Y9"/>
<dbReference type="KEGG" id="scac:106091586"/>
<dbReference type="GO" id="GO:0008010">
    <property type="term" value="F:structural constituent of chitin-based larval cuticle"/>
    <property type="evidence" value="ECO:0007669"/>
    <property type="project" value="TreeGrafter"/>
</dbReference>